<feature type="active site" description="Proton donor" evidence="3">
    <location>
        <position position="98"/>
    </location>
</feature>
<name>A0A1Z4BLK7_9FLAO</name>
<dbReference type="InterPro" id="IPR036569">
    <property type="entry name" value="RpiB_LacA_LacB_sf"/>
</dbReference>
<dbReference type="PANTHER" id="PTHR30345:SF0">
    <property type="entry name" value="DNA DAMAGE-REPAIR_TOLERATION PROTEIN DRT102"/>
    <property type="match status" value="1"/>
</dbReference>
<feature type="binding site" evidence="4">
    <location>
        <begin position="8"/>
        <end position="9"/>
    </location>
    <ligand>
        <name>D-ribulose 5-phosphate</name>
        <dbReference type="ChEBI" id="CHEBI:58121"/>
    </ligand>
</feature>
<dbReference type="InterPro" id="IPR004785">
    <property type="entry name" value="RpiB"/>
</dbReference>
<dbReference type="GO" id="GO:0004751">
    <property type="term" value="F:ribose-5-phosphate isomerase activity"/>
    <property type="evidence" value="ECO:0007669"/>
    <property type="project" value="TreeGrafter"/>
</dbReference>
<comment type="similarity">
    <text evidence="1">Belongs to the LacAB/RpiB family.</text>
</comment>
<dbReference type="NCBIfam" id="TIGR01120">
    <property type="entry name" value="rpiB"/>
    <property type="match status" value="1"/>
</dbReference>
<dbReference type="NCBIfam" id="TIGR00689">
    <property type="entry name" value="rpiB_lacA_lacB"/>
    <property type="match status" value="1"/>
</dbReference>
<feature type="binding site" evidence="4">
    <location>
        <begin position="66"/>
        <end position="70"/>
    </location>
    <ligand>
        <name>D-ribulose 5-phosphate</name>
        <dbReference type="ChEBI" id="CHEBI:58121"/>
    </ligand>
</feature>
<dbReference type="NCBIfam" id="NF004051">
    <property type="entry name" value="PRK05571.1"/>
    <property type="match status" value="1"/>
</dbReference>
<dbReference type="Pfam" id="PF02502">
    <property type="entry name" value="LacAB_rpiB"/>
    <property type="match status" value="1"/>
</dbReference>
<evidence type="ECO:0000256" key="2">
    <source>
        <dbReference type="ARBA" id="ARBA00023235"/>
    </source>
</evidence>
<evidence type="ECO:0000256" key="3">
    <source>
        <dbReference type="PIRSR" id="PIRSR005384-1"/>
    </source>
</evidence>
<dbReference type="SUPFAM" id="SSF89623">
    <property type="entry name" value="Ribose/Galactose isomerase RpiB/AlsB"/>
    <property type="match status" value="1"/>
</dbReference>
<dbReference type="KEGG" id="capn:CBG49_03140"/>
<reference evidence="6" key="1">
    <citation type="submission" date="2017-06" db="EMBL/GenBank/DDBJ databases">
        <title>Complete genome sequence of Capnocytophaga sp. KCOM 1579 (=ChDC OS43) isolated from a human refractory periapical abscess lesion.</title>
        <authorList>
            <person name="Kook J.-K."/>
            <person name="Park S.-N."/>
            <person name="Lim Y.K."/>
            <person name="Roh H."/>
        </authorList>
    </citation>
    <scope>NUCLEOTIDE SEQUENCE [LARGE SCALE GENOMIC DNA]</scope>
    <source>
        <strain evidence="6">ChDC OS43</strain>
    </source>
</reference>
<dbReference type="GO" id="GO:0009052">
    <property type="term" value="P:pentose-phosphate shunt, non-oxidative branch"/>
    <property type="evidence" value="ECO:0007669"/>
    <property type="project" value="TreeGrafter"/>
</dbReference>
<feature type="binding site" evidence="4">
    <location>
        <position position="136"/>
    </location>
    <ligand>
        <name>D-ribulose 5-phosphate</name>
        <dbReference type="ChEBI" id="CHEBI:58121"/>
    </ligand>
</feature>
<dbReference type="Gene3D" id="3.40.1400.10">
    <property type="entry name" value="Sugar-phosphate isomerase, RpiB/LacA/LacB"/>
    <property type="match status" value="1"/>
</dbReference>
<dbReference type="GO" id="GO:0019316">
    <property type="term" value="P:D-allose catabolic process"/>
    <property type="evidence" value="ECO:0007669"/>
    <property type="project" value="TreeGrafter"/>
</dbReference>
<feature type="binding site" evidence="4">
    <location>
        <position position="99"/>
    </location>
    <ligand>
        <name>D-ribulose 5-phosphate</name>
        <dbReference type="ChEBI" id="CHEBI:58121"/>
    </ligand>
</feature>
<proteinExistence type="inferred from homology"/>
<dbReference type="RefSeq" id="WP_088593337.1">
    <property type="nucleotide sequence ID" value="NZ_CP022022.1"/>
</dbReference>
<keyword evidence="6" id="KW-1185">Reference proteome</keyword>
<dbReference type="PIRSF" id="PIRSF005384">
    <property type="entry name" value="RpiB_LacA_B"/>
    <property type="match status" value="1"/>
</dbReference>
<evidence type="ECO:0000313" key="6">
    <source>
        <dbReference type="Proteomes" id="UP000197007"/>
    </source>
</evidence>
<dbReference type="EMBL" id="CP022022">
    <property type="protein sequence ID" value="ASF42159.1"/>
    <property type="molecule type" value="Genomic_DNA"/>
</dbReference>
<sequence length="140" mass="15094">MKIAIGNDHAGVDYKNAIAAFLKTKNIEVLNFGTDTPESVDYPDFGHAVARALEEGKADLGIVICGSGNGIAMTANKHPHVRCAVCWTKELSALARAHNDANVLSIPARFTAIEQAVEIANAFLITPFEGGRHERRVKKI</sequence>
<feature type="binding site" evidence="4">
    <location>
        <position position="109"/>
    </location>
    <ligand>
        <name>D-ribulose 5-phosphate</name>
        <dbReference type="ChEBI" id="CHEBI:58121"/>
    </ligand>
</feature>
<gene>
    <name evidence="5" type="primary">rpiB</name>
    <name evidence="5" type="ORF">CBG49_03140</name>
</gene>
<dbReference type="InterPro" id="IPR003500">
    <property type="entry name" value="RpiB_LacA_LacB"/>
</dbReference>
<keyword evidence="2 5" id="KW-0413">Isomerase</keyword>
<organism evidence="5 6">
    <name type="scientific">Capnocytophaga endodontalis</name>
    <dbReference type="NCBI Taxonomy" id="2708117"/>
    <lineage>
        <taxon>Bacteria</taxon>
        <taxon>Pseudomonadati</taxon>
        <taxon>Bacteroidota</taxon>
        <taxon>Flavobacteriia</taxon>
        <taxon>Flavobacteriales</taxon>
        <taxon>Flavobacteriaceae</taxon>
        <taxon>Capnocytophaga</taxon>
    </lineage>
</organism>
<feature type="binding site" evidence="4">
    <location>
        <position position="132"/>
    </location>
    <ligand>
        <name>D-ribulose 5-phosphate</name>
        <dbReference type="ChEBI" id="CHEBI:58121"/>
    </ligand>
</feature>
<dbReference type="Proteomes" id="UP000197007">
    <property type="component" value="Chromosome"/>
</dbReference>
<evidence type="ECO:0000256" key="1">
    <source>
        <dbReference type="ARBA" id="ARBA00008754"/>
    </source>
</evidence>
<evidence type="ECO:0000256" key="4">
    <source>
        <dbReference type="PIRSR" id="PIRSR005384-2"/>
    </source>
</evidence>
<accession>A0A1Z4BLK7</accession>
<protein>
    <submittedName>
        <fullName evidence="5">Ribose 5-phosphate isomerase B</fullName>
    </submittedName>
</protein>
<evidence type="ECO:0000313" key="5">
    <source>
        <dbReference type="EMBL" id="ASF42159.1"/>
    </source>
</evidence>
<dbReference type="PANTHER" id="PTHR30345">
    <property type="entry name" value="RIBOSE-5-PHOSPHATE ISOMERASE B"/>
    <property type="match status" value="1"/>
</dbReference>
<feature type="active site" description="Proton acceptor" evidence="3">
    <location>
        <position position="65"/>
    </location>
</feature>
<dbReference type="AlphaFoldDB" id="A0A1Z4BLK7"/>